<reference evidence="1 2" key="1">
    <citation type="journal article" date="2020" name="Front. Microbiol.">
        <title>Phenotypic and Genetic Characterization of the Cheese Ripening Yeast Geotrichum candidum.</title>
        <authorList>
            <person name="Perkins V."/>
            <person name="Vignola S."/>
            <person name="Lessard M.H."/>
            <person name="Plante P.L."/>
            <person name="Corbeil J."/>
            <person name="Dugat-Bony E."/>
            <person name="Frenette M."/>
            <person name="Labrie S."/>
        </authorList>
    </citation>
    <scope>NUCLEOTIDE SEQUENCE [LARGE SCALE GENOMIC DNA]</scope>
    <source>
        <strain evidence="1 2">LMA-1147</strain>
    </source>
</reference>
<dbReference type="Proteomes" id="UP000744676">
    <property type="component" value="Unassembled WGS sequence"/>
</dbReference>
<keyword evidence="2" id="KW-1185">Reference proteome</keyword>
<evidence type="ECO:0000313" key="1">
    <source>
        <dbReference type="EMBL" id="KAF5099154.1"/>
    </source>
</evidence>
<organism evidence="1 2">
    <name type="scientific">Geotrichum galactomycetum</name>
    <dbReference type="NCBI Taxonomy" id="27317"/>
    <lineage>
        <taxon>Eukaryota</taxon>
        <taxon>Fungi</taxon>
        <taxon>Dikarya</taxon>
        <taxon>Ascomycota</taxon>
        <taxon>Saccharomycotina</taxon>
        <taxon>Dipodascomycetes</taxon>
        <taxon>Dipodascales</taxon>
        <taxon>Dipodascaceae</taxon>
        <taxon>Geotrichum</taxon>
    </lineage>
</organism>
<proteinExistence type="predicted"/>
<name>A0ACB6V607_9ASCO</name>
<comment type="caution">
    <text evidence="1">The sequence shown here is derived from an EMBL/GenBank/DDBJ whole genome shotgun (WGS) entry which is preliminary data.</text>
</comment>
<sequence>MSEEENFPEEQTAESYRYFIETEPKPIYTAPQQHHEQKEDKEYSNKAESSEEEDQQHHQPQSQDDSDSDVIEIISGPEDASPARLNKDSADYHSEFESELDAGESEASSQESNSSEEESDGEENYSYSDEEEEEQIEQAHPLINVEARETIHAESDEELEELEDSDIEEIISDDDNGETEQEESEDEAMASVESEAGSISSVVDLQEEPVPDSVNLFASEEYSHLIDPSFSNISSFGAISQPIVTDSLHQSEIAEGDLVSETQLANALQTLANSTEIHHQFHHVQVNHGEDHFVPRSEVDELISKDIVEAVDSISAHSFPADASVKPSIDISTIEFKKPDPIIGVGINGLPIKNLNFHDITIPIKSDTTVNFSFGESFIHKPSTPEPLHEETEKEENTELNDKDTLTQHAVQASEPDQKESADISLSNSTFKSEAHVANTESSPVKPSRLNFFSASIAFGVPTLNSSVGYSFGERFYAPIKAKPAFNTKQNKIIEASSKFGSFAASVWADLSQTEEKPVSHPHSTSIENSLNRNKSDPESLPTEEVENSKFSEKIEEVETKDKSQKEQEDENAENSASPEVVPILDDKEEEVGEDVQIQDQRRISEVIPEDVEMPDIDEIRSFDDGLSLLAQNAFEALGGIESIQPENVQDSDAEVSDKDDFEETKNTVSSVETSTQVQSLVESSSENERDESSYFVDAVEEAQHYDAPTTLGNPDVSSENTDAETYSDVLEPVVSDEEDIELEDQEPAESSMPIDPVLLESADKPSALSEEPESSDESVIFLDEVNAPQESEEEYESESEQSEGNYTLNETTRPQASDIQIPLVNEDILPTGGVSQSPVAESSSSDAIVQNFDEPEDKGDNIDEDDAEKDDGSGSEEAGNHSMFLIDQLNEVESTQVEDSDSSESSDEENDEAILDLHRVIDVDDQPEYEDVILSKTEQEVLDEEIQELAREDPEFNAQELIDQGTPISTKTTQSVDFGIETTRQETIEVRKVIFATVETGSGLEDTKERIPTHLMDNPTSDDYLYEARMEEAATSTSAHENDIQSPESTKQVVDPIPNPPVTVVSIDSSGQPKAAISTISEEISIKDRTHSDGEGEKVDMEVSIIENPTEELQSTPAVSEKIDIATITNDLDTSSSSSSEENVGPQDDDSSSESAFEAENEDAKKSDSEVVKDEETRASAIQPDVESAEGEDNNGEESERNDKENQDPDQETNVIEDDAVEDEAESKPLDTVKSPSIEEQQDAMDVEEDKVIHSEISTHESGNQIELSPQRDSTPEALKIESQEDVEMEEIGQDNEESNHTDQFEQKKEINSFLDRLIESSNQDEKDDKLEEEEEDLQVKDKGNDDNNLAIDTKSHVTSDKSDQSSNEEEREPIVTKAPLRRTRQVRVATKKSAFLGEVIKQQKGKPRNAAAATAKEEKVSPEVASPSPLAATTTSKRSQKERKAKLETTKQKRQRNQSESSTGALPKANSPPHMSLRSGRRIATGSADSTSTSTSGTKPAPATTTTTTTKGGRGKRSEAGNTSKGPVNKKPLGGAVGKRKGRGKAAKR</sequence>
<evidence type="ECO:0000313" key="2">
    <source>
        <dbReference type="Proteomes" id="UP000744676"/>
    </source>
</evidence>
<gene>
    <name evidence="1" type="ORF">D0Z00_001749</name>
</gene>
<protein>
    <submittedName>
        <fullName evidence="1">Uncharacterized protein</fullName>
    </submittedName>
</protein>
<dbReference type="EMBL" id="QVQA01000036">
    <property type="protein sequence ID" value="KAF5099154.1"/>
    <property type="molecule type" value="Genomic_DNA"/>
</dbReference>
<accession>A0ACB6V607</accession>